<dbReference type="SMART" id="SM00345">
    <property type="entry name" value="HTH_GNTR"/>
    <property type="match status" value="1"/>
</dbReference>
<keyword evidence="3" id="KW-0804">Transcription</keyword>
<dbReference type="CDD" id="cd07377">
    <property type="entry name" value="WHTH_GntR"/>
    <property type="match status" value="1"/>
</dbReference>
<dbReference type="Gene3D" id="1.20.120.530">
    <property type="entry name" value="GntR ligand-binding domain-like"/>
    <property type="match status" value="1"/>
</dbReference>
<evidence type="ECO:0000256" key="2">
    <source>
        <dbReference type="ARBA" id="ARBA00023125"/>
    </source>
</evidence>
<dbReference type="SUPFAM" id="SSF48008">
    <property type="entry name" value="GntR ligand-binding domain-like"/>
    <property type="match status" value="1"/>
</dbReference>
<comment type="caution">
    <text evidence="5">The sequence shown here is derived from an EMBL/GenBank/DDBJ whole genome shotgun (WGS) entry which is preliminary data.</text>
</comment>
<dbReference type="FunCoup" id="A0A0D2K0Z2">
    <property type="interactions" value="27"/>
</dbReference>
<dbReference type="InParanoid" id="A0A0D2K0Z2"/>
<dbReference type="Proteomes" id="UP000032233">
    <property type="component" value="Unassembled WGS sequence"/>
</dbReference>
<dbReference type="EMBL" id="AZAC01000003">
    <property type="protein sequence ID" value="KIX15380.1"/>
    <property type="molecule type" value="Genomic_DNA"/>
</dbReference>
<protein>
    <recommendedName>
        <fullName evidence="4">HTH gntR-type domain-containing protein</fullName>
    </recommendedName>
</protein>
<dbReference type="PANTHER" id="PTHR43537">
    <property type="entry name" value="TRANSCRIPTIONAL REGULATOR, GNTR FAMILY"/>
    <property type="match status" value="1"/>
</dbReference>
<evidence type="ECO:0000259" key="4">
    <source>
        <dbReference type="PROSITE" id="PS50949"/>
    </source>
</evidence>
<dbReference type="STRING" id="1429043.X474_03350"/>
<accession>A0A0D2K0Z2</accession>
<dbReference type="InterPro" id="IPR036388">
    <property type="entry name" value="WH-like_DNA-bd_sf"/>
</dbReference>
<dbReference type="Gene3D" id="1.10.10.10">
    <property type="entry name" value="Winged helix-like DNA-binding domain superfamily/Winged helix DNA-binding domain"/>
    <property type="match status" value="1"/>
</dbReference>
<keyword evidence="1" id="KW-0805">Transcription regulation</keyword>
<evidence type="ECO:0000313" key="5">
    <source>
        <dbReference type="EMBL" id="KIX15380.1"/>
    </source>
</evidence>
<proteinExistence type="predicted"/>
<gene>
    <name evidence="5" type="ORF">X474_03350</name>
</gene>
<dbReference type="InterPro" id="IPR008920">
    <property type="entry name" value="TF_FadR/GntR_C"/>
</dbReference>
<dbReference type="AlphaFoldDB" id="A0A0D2K0Z2"/>
<dbReference type="InterPro" id="IPR036390">
    <property type="entry name" value="WH_DNA-bd_sf"/>
</dbReference>
<dbReference type="SMART" id="SM00895">
    <property type="entry name" value="FCD"/>
    <property type="match status" value="1"/>
</dbReference>
<name>A0A0D2K0Z2_9BACT</name>
<evidence type="ECO:0000256" key="3">
    <source>
        <dbReference type="ARBA" id="ARBA00023163"/>
    </source>
</evidence>
<dbReference type="RefSeq" id="WP_044346684.1">
    <property type="nucleotide sequence ID" value="NZ_AZAC01000003.1"/>
</dbReference>
<organism evidence="5 6">
    <name type="scientific">Dethiosulfatarculus sandiegensis</name>
    <dbReference type="NCBI Taxonomy" id="1429043"/>
    <lineage>
        <taxon>Bacteria</taxon>
        <taxon>Pseudomonadati</taxon>
        <taxon>Thermodesulfobacteriota</taxon>
        <taxon>Desulfarculia</taxon>
        <taxon>Desulfarculales</taxon>
        <taxon>Desulfarculaceae</taxon>
        <taxon>Dethiosulfatarculus</taxon>
    </lineage>
</organism>
<dbReference type="SUPFAM" id="SSF46785">
    <property type="entry name" value="Winged helix' DNA-binding domain"/>
    <property type="match status" value="1"/>
</dbReference>
<dbReference type="InterPro" id="IPR000524">
    <property type="entry name" value="Tscrpt_reg_HTH_GntR"/>
</dbReference>
<feature type="domain" description="HTH gntR-type" evidence="4">
    <location>
        <begin position="1"/>
        <end position="68"/>
    </location>
</feature>
<keyword evidence="2" id="KW-0238">DNA-binding</keyword>
<dbReference type="PATRIC" id="fig|1429043.3.peg.707"/>
<dbReference type="GO" id="GO:0003700">
    <property type="term" value="F:DNA-binding transcription factor activity"/>
    <property type="evidence" value="ECO:0007669"/>
    <property type="project" value="InterPro"/>
</dbReference>
<sequence>MSIADQIYQNIKDRIFQGALKPGDRLFESDVAKSESVSRTPVREAFRRLEQDLLVERTAQGGVRIPEIDLDSIEDLFKLRTVLECYAIELACERITEEEITTLRIIKSQAQELLKLETTNQEYILKQFMELNSRFHDTIYRATNSKFLVRVINNLREIVQSIRALSIQADNAPQQAWQEHNLLIEYLAQRDIEAASNLIKIHIKCALSQLKSVYEKNEAES</sequence>
<dbReference type="PROSITE" id="PS50949">
    <property type="entry name" value="HTH_GNTR"/>
    <property type="match status" value="1"/>
</dbReference>
<dbReference type="InterPro" id="IPR011711">
    <property type="entry name" value="GntR_C"/>
</dbReference>
<evidence type="ECO:0000313" key="6">
    <source>
        <dbReference type="Proteomes" id="UP000032233"/>
    </source>
</evidence>
<dbReference type="OrthoDB" id="9812645at2"/>
<keyword evidence="6" id="KW-1185">Reference proteome</keyword>
<evidence type="ECO:0000256" key="1">
    <source>
        <dbReference type="ARBA" id="ARBA00023015"/>
    </source>
</evidence>
<reference evidence="5 6" key="1">
    <citation type="submission" date="2013-11" db="EMBL/GenBank/DDBJ databases">
        <title>Metagenomic analysis of a methanogenic consortium involved in long chain n-alkane degradation.</title>
        <authorList>
            <person name="Davidova I.A."/>
            <person name="Callaghan A.V."/>
            <person name="Wawrik B."/>
            <person name="Pruitt S."/>
            <person name="Marks C."/>
            <person name="Duncan K.E."/>
            <person name="Suflita J.M."/>
        </authorList>
    </citation>
    <scope>NUCLEOTIDE SEQUENCE [LARGE SCALE GENOMIC DNA]</scope>
    <source>
        <strain evidence="5 6">SPR</strain>
    </source>
</reference>
<dbReference type="Pfam" id="PF07729">
    <property type="entry name" value="FCD"/>
    <property type="match status" value="1"/>
</dbReference>
<dbReference type="PANTHER" id="PTHR43537:SF24">
    <property type="entry name" value="GLUCONATE OPERON TRANSCRIPTIONAL REPRESSOR"/>
    <property type="match status" value="1"/>
</dbReference>
<dbReference type="Pfam" id="PF00392">
    <property type="entry name" value="GntR"/>
    <property type="match status" value="1"/>
</dbReference>
<dbReference type="GO" id="GO:0003677">
    <property type="term" value="F:DNA binding"/>
    <property type="evidence" value="ECO:0007669"/>
    <property type="project" value="UniProtKB-KW"/>
</dbReference>